<evidence type="ECO:0000313" key="5">
    <source>
        <dbReference type="EMBL" id="SOC08489.1"/>
    </source>
</evidence>
<dbReference type="PRINTS" id="PR00080">
    <property type="entry name" value="SDRFAMILY"/>
</dbReference>
<dbReference type="CDD" id="cd05233">
    <property type="entry name" value="SDR_c"/>
    <property type="match status" value="1"/>
</dbReference>
<protein>
    <submittedName>
        <fullName evidence="5">3-oxoacyl-[acyl-carrier protein] reductase</fullName>
    </submittedName>
</protein>
<dbReference type="AlphaFoldDB" id="A0A285SQW4"/>
<dbReference type="PIRSF" id="PIRSF000126">
    <property type="entry name" value="11-beta-HSD1"/>
    <property type="match status" value="1"/>
</dbReference>
<dbReference type="Gene3D" id="3.40.50.720">
    <property type="entry name" value="NAD(P)-binding Rossmann-like Domain"/>
    <property type="match status" value="1"/>
</dbReference>
<dbReference type="Proteomes" id="UP000219636">
    <property type="component" value="Unassembled WGS sequence"/>
</dbReference>
<dbReference type="PANTHER" id="PTHR42760">
    <property type="entry name" value="SHORT-CHAIN DEHYDROGENASES/REDUCTASES FAMILY MEMBER"/>
    <property type="match status" value="1"/>
</dbReference>
<evidence type="ECO:0000313" key="6">
    <source>
        <dbReference type="Proteomes" id="UP000219636"/>
    </source>
</evidence>
<evidence type="ECO:0000256" key="1">
    <source>
        <dbReference type="ARBA" id="ARBA00006484"/>
    </source>
</evidence>
<evidence type="ECO:0000256" key="2">
    <source>
        <dbReference type="ARBA" id="ARBA00023002"/>
    </source>
</evidence>
<dbReference type="PANTHER" id="PTHR42760:SF37">
    <property type="entry name" value="CLAVALDEHYDE DEHYDROGENASE"/>
    <property type="match status" value="1"/>
</dbReference>
<name>A0A285SQW4_9BACL</name>
<dbReference type="PROSITE" id="PS00061">
    <property type="entry name" value="ADH_SHORT"/>
    <property type="match status" value="1"/>
</dbReference>
<dbReference type="GO" id="GO:0016616">
    <property type="term" value="F:oxidoreductase activity, acting on the CH-OH group of donors, NAD or NADP as acceptor"/>
    <property type="evidence" value="ECO:0007669"/>
    <property type="project" value="UniProtKB-ARBA"/>
</dbReference>
<dbReference type="NCBIfam" id="NF005806">
    <property type="entry name" value="PRK07666.1"/>
    <property type="match status" value="1"/>
</dbReference>
<dbReference type="FunFam" id="3.40.50.720:FF:000084">
    <property type="entry name" value="Short-chain dehydrogenase reductase"/>
    <property type="match status" value="1"/>
</dbReference>
<evidence type="ECO:0000256" key="3">
    <source>
        <dbReference type="RuleBase" id="RU000363"/>
    </source>
</evidence>
<dbReference type="InterPro" id="IPR057326">
    <property type="entry name" value="KR_dom"/>
</dbReference>
<dbReference type="Pfam" id="PF00106">
    <property type="entry name" value="adh_short"/>
    <property type="match status" value="1"/>
</dbReference>
<proteinExistence type="inferred from homology"/>
<dbReference type="InterPro" id="IPR036291">
    <property type="entry name" value="NAD(P)-bd_dom_sf"/>
</dbReference>
<keyword evidence="2" id="KW-0560">Oxidoreductase</keyword>
<dbReference type="GO" id="GO:0008206">
    <property type="term" value="P:bile acid metabolic process"/>
    <property type="evidence" value="ECO:0007669"/>
    <property type="project" value="UniProtKB-ARBA"/>
</dbReference>
<accession>A0A285SQW4</accession>
<reference evidence="6" key="1">
    <citation type="submission" date="2017-08" db="EMBL/GenBank/DDBJ databases">
        <authorList>
            <person name="Varghese N."/>
            <person name="Submissions S."/>
        </authorList>
    </citation>
    <scope>NUCLEOTIDE SEQUENCE [LARGE SCALE GENOMIC DNA]</scope>
    <source>
        <strain evidence="6">JC22</strain>
    </source>
</reference>
<sequence>MNMAQSLAGKVAFITGAARGIGKVTALYLAKEGVNIGLVARTESSLKDVAAEIEGLGVKVAYATADVSSKEQVDTAIASLTDSLGTADILINNAGIASFASVLDMDPEEWKKIIDVNLMGTYYVTHAVLPQLIEKNGGDIINISSTSGLSGAATSSAYSASKFGVIGFTESLAQEVRRNNIRVSALTPSTVATDLALDLNLIKENDESKLMQPEDIAEFIVNQLKLNPRIYVKTASFVATNPF</sequence>
<dbReference type="EMBL" id="OBMQ01000005">
    <property type="protein sequence ID" value="SOC08489.1"/>
    <property type="molecule type" value="Genomic_DNA"/>
</dbReference>
<comment type="similarity">
    <text evidence="1 3">Belongs to the short-chain dehydrogenases/reductases (SDR) family.</text>
</comment>
<dbReference type="InterPro" id="IPR002347">
    <property type="entry name" value="SDR_fam"/>
</dbReference>
<dbReference type="PRINTS" id="PR00081">
    <property type="entry name" value="GDHRDH"/>
</dbReference>
<evidence type="ECO:0000259" key="4">
    <source>
        <dbReference type="SMART" id="SM00822"/>
    </source>
</evidence>
<keyword evidence="6" id="KW-1185">Reference proteome</keyword>
<gene>
    <name evidence="5" type="ORF">SAMN05880501_10591</name>
</gene>
<feature type="domain" description="Ketoreductase" evidence="4">
    <location>
        <begin position="10"/>
        <end position="205"/>
    </location>
</feature>
<dbReference type="SUPFAM" id="SSF51735">
    <property type="entry name" value="NAD(P)-binding Rossmann-fold domains"/>
    <property type="match status" value="1"/>
</dbReference>
<dbReference type="SMART" id="SM00822">
    <property type="entry name" value="PKS_KR"/>
    <property type="match status" value="1"/>
</dbReference>
<organism evidence="5 6">
    <name type="scientific">Ureibacillus xyleni</name>
    <dbReference type="NCBI Taxonomy" id="614648"/>
    <lineage>
        <taxon>Bacteria</taxon>
        <taxon>Bacillati</taxon>
        <taxon>Bacillota</taxon>
        <taxon>Bacilli</taxon>
        <taxon>Bacillales</taxon>
        <taxon>Caryophanaceae</taxon>
        <taxon>Ureibacillus</taxon>
    </lineage>
</organism>
<dbReference type="InterPro" id="IPR020904">
    <property type="entry name" value="Sc_DH/Rdtase_CS"/>
</dbReference>